<dbReference type="InterPro" id="IPR018120">
    <property type="entry name" value="Glyco_hydro_1_AS"/>
</dbReference>
<dbReference type="Gene3D" id="3.20.20.80">
    <property type="entry name" value="Glycosidases"/>
    <property type="match status" value="1"/>
</dbReference>
<evidence type="ECO:0008006" key="8">
    <source>
        <dbReference type="Google" id="ProtNLM"/>
    </source>
</evidence>
<evidence type="ECO:0000256" key="3">
    <source>
        <dbReference type="ARBA" id="ARBA00023295"/>
    </source>
</evidence>
<dbReference type="PANTHER" id="PTHR10353">
    <property type="entry name" value="GLYCOSYL HYDROLASE"/>
    <property type="match status" value="1"/>
</dbReference>
<dbReference type="HOGENOM" id="CLU_001859_1_3_7"/>
<evidence type="ECO:0000313" key="7">
    <source>
        <dbReference type="Proteomes" id="UP000019141"/>
    </source>
</evidence>
<dbReference type="Proteomes" id="UP000019141">
    <property type="component" value="Unassembled WGS sequence"/>
</dbReference>
<protein>
    <recommendedName>
        <fullName evidence="8">Beta-glucosidase</fullName>
    </recommendedName>
</protein>
<gene>
    <name evidence="6" type="ORF">ETSY1_24710</name>
</gene>
<keyword evidence="2" id="KW-0378">Hydrolase</keyword>
<dbReference type="PANTHER" id="PTHR10353:SF209">
    <property type="entry name" value="GALACTOLIPID GALACTOSYLTRANSFERASE SFR2, CHLOROPLASTIC"/>
    <property type="match status" value="1"/>
</dbReference>
<dbReference type="InterPro" id="IPR017853">
    <property type="entry name" value="GH"/>
</dbReference>
<keyword evidence="7" id="KW-1185">Reference proteome</keyword>
<reference evidence="6 7" key="1">
    <citation type="journal article" date="2014" name="Nature">
        <title>An environmental bacterial taxon with a large and distinct metabolic repertoire.</title>
        <authorList>
            <person name="Wilson M.C."/>
            <person name="Mori T."/>
            <person name="Ruckert C."/>
            <person name="Uria A.R."/>
            <person name="Helf M.J."/>
            <person name="Takada K."/>
            <person name="Gernert C."/>
            <person name="Steffens U.A."/>
            <person name="Heycke N."/>
            <person name="Schmitt S."/>
            <person name="Rinke C."/>
            <person name="Helfrich E.J."/>
            <person name="Brachmann A.O."/>
            <person name="Gurgui C."/>
            <person name="Wakimoto T."/>
            <person name="Kracht M."/>
            <person name="Crusemann M."/>
            <person name="Hentschel U."/>
            <person name="Abe I."/>
            <person name="Matsunaga S."/>
            <person name="Kalinowski J."/>
            <person name="Takeyama H."/>
            <person name="Piel J."/>
        </authorList>
    </citation>
    <scope>NUCLEOTIDE SEQUENCE [LARGE SCALE GENOMIC DNA]</scope>
    <source>
        <strain evidence="7">TSY1</strain>
    </source>
</reference>
<dbReference type="GO" id="GO:0008422">
    <property type="term" value="F:beta-glucosidase activity"/>
    <property type="evidence" value="ECO:0007669"/>
    <property type="project" value="TreeGrafter"/>
</dbReference>
<feature type="active site" description="Nucleophile" evidence="4">
    <location>
        <position position="310"/>
    </location>
</feature>
<dbReference type="PRINTS" id="PR00131">
    <property type="entry name" value="GLHYDRLASE1"/>
</dbReference>
<accession>W4LGA1</accession>
<dbReference type="EMBL" id="AZHW01000728">
    <property type="protein sequence ID" value="ETW96914.1"/>
    <property type="molecule type" value="Genomic_DNA"/>
</dbReference>
<comment type="similarity">
    <text evidence="1 5">Belongs to the glycosyl hydrolase 1 family.</text>
</comment>
<name>W4LGA1_ENTF1</name>
<dbReference type="SUPFAM" id="SSF51445">
    <property type="entry name" value="(Trans)glycosidases"/>
    <property type="match status" value="1"/>
</dbReference>
<dbReference type="Pfam" id="PF00232">
    <property type="entry name" value="Glyco_hydro_1"/>
    <property type="match status" value="1"/>
</dbReference>
<organism evidence="6 7">
    <name type="scientific">Entotheonella factor</name>
    <dbReference type="NCBI Taxonomy" id="1429438"/>
    <lineage>
        <taxon>Bacteria</taxon>
        <taxon>Pseudomonadati</taxon>
        <taxon>Nitrospinota/Tectimicrobiota group</taxon>
        <taxon>Candidatus Tectimicrobiota</taxon>
        <taxon>Candidatus Entotheonellia</taxon>
        <taxon>Candidatus Entotheonellales</taxon>
        <taxon>Candidatus Entotheonellaceae</taxon>
        <taxon>Candidatus Entotheonella</taxon>
    </lineage>
</organism>
<dbReference type="PROSITE" id="PS00572">
    <property type="entry name" value="GLYCOSYL_HYDROL_F1_1"/>
    <property type="match status" value="1"/>
</dbReference>
<evidence type="ECO:0000256" key="5">
    <source>
        <dbReference type="RuleBase" id="RU003690"/>
    </source>
</evidence>
<proteinExistence type="inferred from homology"/>
<evidence type="ECO:0000256" key="1">
    <source>
        <dbReference type="ARBA" id="ARBA00010838"/>
    </source>
</evidence>
<evidence type="ECO:0000313" key="6">
    <source>
        <dbReference type="EMBL" id="ETW96914.1"/>
    </source>
</evidence>
<evidence type="ECO:0000256" key="4">
    <source>
        <dbReference type="PROSITE-ProRule" id="PRU10055"/>
    </source>
</evidence>
<evidence type="ECO:0000256" key="2">
    <source>
        <dbReference type="ARBA" id="ARBA00022801"/>
    </source>
</evidence>
<sequence length="407" mass="46938">MEGGNRWNDWGAAEQAGRLAHASGEACQHYERYEQDFDLAQSWGHKAHRLSLEWSRIEPVEGTWNPEAIAHYRDVIRALRQRDLEPVVTLHHFTNPAWFIRQGGWLRRDSVARFARYVDYVMQQLGPEVTYWLTINEPTVYVMQGYVNGEWPPFVRGAWSKAIRVCYHMARAHVMAYRLIHQHHAGARVGFAHSAPWVMPCRADKRWDRMAAILRDCILNRAFFGFMGNRIHGRRTPAAHLDFLGINYYMRTLIRSKGWGLGRILGRACHESHHTDQGVLSDIDWEVYPAGLRAILNKFAHLGVPLFITENGIATTDESLRCEFLKRHLTALAETIEHDRIAVIGYLYWSLLDNFEWSEGFRARFGLASVDDITQQRIPRPCADLFAQVCRSNSLPSHVQSVDPIPD</sequence>
<dbReference type="PATRIC" id="fig|1429438.4.peg.4736"/>
<dbReference type="AlphaFoldDB" id="W4LGA1"/>
<comment type="caution">
    <text evidence="6">The sequence shown here is derived from an EMBL/GenBank/DDBJ whole genome shotgun (WGS) entry which is preliminary data.</text>
</comment>
<dbReference type="GO" id="GO:0005975">
    <property type="term" value="P:carbohydrate metabolic process"/>
    <property type="evidence" value="ECO:0007669"/>
    <property type="project" value="InterPro"/>
</dbReference>
<dbReference type="InterPro" id="IPR001360">
    <property type="entry name" value="Glyco_hydro_1"/>
</dbReference>
<keyword evidence="3" id="KW-0326">Glycosidase</keyword>